<evidence type="ECO:0000256" key="6">
    <source>
        <dbReference type="ARBA" id="ARBA00022737"/>
    </source>
</evidence>
<dbReference type="Proteomes" id="UP001230051">
    <property type="component" value="Unassembled WGS sequence"/>
</dbReference>
<accession>A0AAD8CYU0</accession>
<evidence type="ECO:0000313" key="12">
    <source>
        <dbReference type="EMBL" id="KAK1159430.1"/>
    </source>
</evidence>
<dbReference type="EMBL" id="JAGXEW010000022">
    <property type="protein sequence ID" value="KAK1159430.1"/>
    <property type="molecule type" value="Genomic_DNA"/>
</dbReference>
<dbReference type="InterPro" id="IPR000072">
    <property type="entry name" value="PDGF/VEGF_dom"/>
</dbReference>
<evidence type="ECO:0000259" key="11">
    <source>
        <dbReference type="PROSITE" id="PS50278"/>
    </source>
</evidence>
<dbReference type="GO" id="GO:0001938">
    <property type="term" value="P:positive regulation of endothelial cell proliferation"/>
    <property type="evidence" value="ECO:0007669"/>
    <property type="project" value="TreeGrafter"/>
</dbReference>
<protein>
    <submittedName>
        <fullName evidence="12">Vascular endothelial growth factor C-like</fullName>
    </submittedName>
</protein>
<reference evidence="12" key="1">
    <citation type="submission" date="2022-02" db="EMBL/GenBank/DDBJ databases">
        <title>Atlantic sturgeon de novo genome assembly.</title>
        <authorList>
            <person name="Stock M."/>
            <person name="Klopp C."/>
            <person name="Guiguen Y."/>
            <person name="Cabau C."/>
            <person name="Parinello H."/>
            <person name="Santidrian Yebra-Pimentel E."/>
            <person name="Kuhl H."/>
            <person name="Dirks R.P."/>
            <person name="Guessner J."/>
            <person name="Wuertz S."/>
            <person name="Du K."/>
            <person name="Schartl M."/>
        </authorList>
    </citation>
    <scope>NUCLEOTIDE SEQUENCE</scope>
    <source>
        <strain evidence="12">STURGEONOMICS-FGT-2020</strain>
        <tissue evidence="12">Whole blood</tissue>
    </source>
</reference>
<dbReference type="SMART" id="SM00141">
    <property type="entry name" value="PDGF"/>
    <property type="match status" value="1"/>
</dbReference>
<keyword evidence="5 10" id="KW-0732">Signal</keyword>
<dbReference type="GO" id="GO:0048010">
    <property type="term" value="P:vascular endothelial growth factor receptor signaling pathway"/>
    <property type="evidence" value="ECO:0007669"/>
    <property type="project" value="TreeGrafter"/>
</dbReference>
<dbReference type="GO" id="GO:0002040">
    <property type="term" value="P:sprouting angiogenesis"/>
    <property type="evidence" value="ECO:0007669"/>
    <property type="project" value="TreeGrafter"/>
</dbReference>
<dbReference type="GO" id="GO:0045766">
    <property type="term" value="P:positive regulation of angiogenesis"/>
    <property type="evidence" value="ECO:0007669"/>
    <property type="project" value="TreeGrafter"/>
</dbReference>
<evidence type="ECO:0000256" key="10">
    <source>
        <dbReference type="SAM" id="SignalP"/>
    </source>
</evidence>
<feature type="domain" description="Platelet-derived growth factor (PDGF) family profile" evidence="11">
    <location>
        <begin position="106"/>
        <end position="205"/>
    </location>
</feature>
<dbReference type="CDD" id="cd00135">
    <property type="entry name" value="PDGF"/>
    <property type="match status" value="1"/>
</dbReference>
<dbReference type="GO" id="GO:0008083">
    <property type="term" value="F:growth factor activity"/>
    <property type="evidence" value="ECO:0007669"/>
    <property type="project" value="UniProtKB-KW"/>
</dbReference>
<evidence type="ECO:0000256" key="9">
    <source>
        <dbReference type="RuleBase" id="RU003818"/>
    </source>
</evidence>
<dbReference type="GO" id="GO:0005615">
    <property type="term" value="C:extracellular space"/>
    <property type="evidence" value="ECO:0007669"/>
    <property type="project" value="TreeGrafter"/>
</dbReference>
<dbReference type="GO" id="GO:0060754">
    <property type="term" value="P:positive regulation of mast cell chemotaxis"/>
    <property type="evidence" value="ECO:0007669"/>
    <property type="project" value="TreeGrafter"/>
</dbReference>
<dbReference type="GO" id="GO:0050930">
    <property type="term" value="P:induction of positive chemotaxis"/>
    <property type="evidence" value="ECO:0007669"/>
    <property type="project" value="TreeGrafter"/>
</dbReference>
<evidence type="ECO:0000256" key="2">
    <source>
        <dbReference type="ARBA" id="ARBA00022525"/>
    </source>
</evidence>
<dbReference type="Pfam" id="PF00341">
    <property type="entry name" value="PDGF"/>
    <property type="match status" value="1"/>
</dbReference>
<dbReference type="GO" id="GO:0038084">
    <property type="term" value="P:vascular endothelial growth factor signaling pathway"/>
    <property type="evidence" value="ECO:0007669"/>
    <property type="project" value="TreeGrafter"/>
</dbReference>
<dbReference type="AlphaFoldDB" id="A0AAD8CYU0"/>
<dbReference type="GO" id="GO:0042056">
    <property type="term" value="F:chemoattractant activity"/>
    <property type="evidence" value="ECO:0007669"/>
    <property type="project" value="TreeGrafter"/>
</dbReference>
<dbReference type="GO" id="GO:0043185">
    <property type="term" value="F:vascular endothelial growth factor receptor 3 binding"/>
    <property type="evidence" value="ECO:0007669"/>
    <property type="project" value="TreeGrafter"/>
</dbReference>
<dbReference type="Pfam" id="PF03128">
    <property type="entry name" value="CXCXC"/>
    <property type="match status" value="1"/>
</dbReference>
<keyword evidence="6" id="KW-0677">Repeat</keyword>
<dbReference type="GO" id="GO:0001666">
    <property type="term" value="P:response to hypoxia"/>
    <property type="evidence" value="ECO:0007669"/>
    <property type="project" value="TreeGrafter"/>
</dbReference>
<dbReference type="PANTHER" id="PTHR12025">
    <property type="entry name" value="VASCULAR ENDOTHELIAL GROWTH FACTOR"/>
    <property type="match status" value="1"/>
</dbReference>
<dbReference type="InterPro" id="IPR004153">
    <property type="entry name" value="CXCXC_repeat"/>
</dbReference>
<dbReference type="InterPro" id="IPR050507">
    <property type="entry name" value="PDGF/VEGF_growth_factor"/>
</dbReference>
<dbReference type="InterPro" id="IPR023581">
    <property type="entry name" value="PD_growth_factor_CS"/>
</dbReference>
<dbReference type="InterPro" id="IPR029034">
    <property type="entry name" value="Cystine-knot_cytokine"/>
</dbReference>
<keyword evidence="7 9" id="KW-0339">Growth factor</keyword>
<organism evidence="12 13">
    <name type="scientific">Acipenser oxyrinchus oxyrinchus</name>
    <dbReference type="NCBI Taxonomy" id="40147"/>
    <lineage>
        <taxon>Eukaryota</taxon>
        <taxon>Metazoa</taxon>
        <taxon>Chordata</taxon>
        <taxon>Craniata</taxon>
        <taxon>Vertebrata</taxon>
        <taxon>Euteleostomi</taxon>
        <taxon>Actinopterygii</taxon>
        <taxon>Chondrostei</taxon>
        <taxon>Acipenseriformes</taxon>
        <taxon>Acipenseridae</taxon>
        <taxon>Acipenser</taxon>
    </lineage>
</organism>
<keyword evidence="8" id="KW-1015">Disulfide bond</keyword>
<proteinExistence type="inferred from homology"/>
<comment type="subcellular location">
    <subcellularLocation>
        <location evidence="1">Secreted</location>
    </subcellularLocation>
</comment>
<evidence type="ECO:0000256" key="4">
    <source>
        <dbReference type="ARBA" id="ARBA00022685"/>
    </source>
</evidence>
<keyword evidence="13" id="KW-1185">Reference proteome</keyword>
<gene>
    <name evidence="12" type="primary">VEGFC</name>
    <name evidence="12" type="ORF">AOXY_G22116</name>
</gene>
<dbReference type="GO" id="GO:0016020">
    <property type="term" value="C:membrane"/>
    <property type="evidence" value="ECO:0007669"/>
    <property type="project" value="InterPro"/>
</dbReference>
<evidence type="ECO:0000256" key="7">
    <source>
        <dbReference type="ARBA" id="ARBA00023030"/>
    </source>
</evidence>
<dbReference type="PROSITE" id="PS00249">
    <property type="entry name" value="PDGF_1"/>
    <property type="match status" value="1"/>
</dbReference>
<keyword evidence="3" id="KW-0037">Angiogenesis</keyword>
<dbReference type="PROSITE" id="PS50278">
    <property type="entry name" value="PDGF_2"/>
    <property type="match status" value="1"/>
</dbReference>
<evidence type="ECO:0000256" key="3">
    <source>
        <dbReference type="ARBA" id="ARBA00022657"/>
    </source>
</evidence>
<comment type="similarity">
    <text evidence="9">Belongs to the PDGF/VEGF growth factor family.</text>
</comment>
<sequence>MWRFHIYFWILPVFTPRCGSQSGQHYYEYYKEGEETEGQLGSDLVEQLQFPSSLDELLDLLYPEYRLLQQCLHRKAALIPHKPEHEEAARGYVKEAPLYAGGMTEESLQSIMLEYEKTKCTPREVCLDITKEFPESTVHFYKPSCVSVHRCGGCCNHEGWHCTNSSHNYSSKTLLEFTVPPSGHPEIVMISFVNHTSCECKSKSNPSRSPHSVIRRSIKDKLARCGGPDSSCPPGLSWDPVDCQCVLDDMSAFGSLSEALADFCGPRMRFDEESCRCLCRNGLTQSSCGARRRLDEASCKCVCGEDSGPESCRPDQSWDEKQCGCVCRESCPSRQPLNPVTCQCECKESDATCLLLGKKFNPNTCSCYRLPCRTQNRRCASGFYFSHYVCHCIPNYMRSYELA</sequence>
<evidence type="ECO:0000256" key="8">
    <source>
        <dbReference type="ARBA" id="ARBA00023157"/>
    </source>
</evidence>
<dbReference type="SUPFAM" id="SSF57501">
    <property type="entry name" value="Cystine-knot cytokines"/>
    <property type="match status" value="1"/>
</dbReference>
<evidence type="ECO:0000313" key="13">
    <source>
        <dbReference type="Proteomes" id="UP001230051"/>
    </source>
</evidence>
<keyword evidence="4" id="KW-0165">Cleavage on pair of basic residues</keyword>
<dbReference type="PANTHER" id="PTHR12025:SF3">
    <property type="entry name" value="VASCULAR ENDOTHELIAL GROWTH FACTOR C"/>
    <property type="match status" value="1"/>
</dbReference>
<keyword evidence="2" id="KW-0964">Secreted</keyword>
<feature type="chain" id="PRO_5042123432" evidence="10">
    <location>
        <begin position="21"/>
        <end position="403"/>
    </location>
</feature>
<name>A0AAD8CYU0_ACIOX</name>
<evidence type="ECO:0000256" key="1">
    <source>
        <dbReference type="ARBA" id="ARBA00004613"/>
    </source>
</evidence>
<feature type="signal peptide" evidence="10">
    <location>
        <begin position="1"/>
        <end position="20"/>
    </location>
</feature>
<dbReference type="Gene3D" id="2.10.90.10">
    <property type="entry name" value="Cystine-knot cytokines"/>
    <property type="match status" value="1"/>
</dbReference>
<comment type="caution">
    <text evidence="12">The sequence shown here is derived from an EMBL/GenBank/DDBJ whole genome shotgun (WGS) entry which is preliminary data.</text>
</comment>
<evidence type="ECO:0000256" key="5">
    <source>
        <dbReference type="ARBA" id="ARBA00022729"/>
    </source>
</evidence>